<feature type="compositionally biased region" description="Basic and acidic residues" evidence="4">
    <location>
        <begin position="261"/>
        <end position="271"/>
    </location>
</feature>
<evidence type="ECO:0000256" key="4">
    <source>
        <dbReference type="SAM" id="MobiDB-lite"/>
    </source>
</evidence>
<dbReference type="GO" id="GO:0003677">
    <property type="term" value="F:DNA binding"/>
    <property type="evidence" value="ECO:0007669"/>
    <property type="project" value="UniProtKB-KW"/>
</dbReference>
<dbReference type="InterPro" id="IPR049121">
    <property type="entry name" value="TdIF1_C"/>
</dbReference>
<reference evidence="7 8" key="1">
    <citation type="journal article" date="2014" name="Nat. Commun.">
        <title>Molecular traces of alternative social organization in a termite genome.</title>
        <authorList>
            <person name="Terrapon N."/>
            <person name="Li C."/>
            <person name="Robertson H.M."/>
            <person name="Ji L."/>
            <person name="Meng X."/>
            <person name="Booth W."/>
            <person name="Chen Z."/>
            <person name="Childers C.P."/>
            <person name="Glastad K.M."/>
            <person name="Gokhale K."/>
            <person name="Gowin J."/>
            <person name="Gronenberg W."/>
            <person name="Hermansen R.A."/>
            <person name="Hu H."/>
            <person name="Hunt B.G."/>
            <person name="Huylmans A.K."/>
            <person name="Khalil S.M."/>
            <person name="Mitchell R.D."/>
            <person name="Munoz-Torres M.C."/>
            <person name="Mustard J.A."/>
            <person name="Pan H."/>
            <person name="Reese J.T."/>
            <person name="Scharf M.E."/>
            <person name="Sun F."/>
            <person name="Vogel H."/>
            <person name="Xiao J."/>
            <person name="Yang W."/>
            <person name="Yang Z."/>
            <person name="Yang Z."/>
            <person name="Zhou J."/>
            <person name="Zhu J."/>
            <person name="Brent C.S."/>
            <person name="Elsik C.G."/>
            <person name="Goodisman M.A."/>
            <person name="Liberles D.A."/>
            <person name="Roe R.M."/>
            <person name="Vargo E.L."/>
            <person name="Vilcinskas A."/>
            <person name="Wang J."/>
            <person name="Bornberg-Bauer E."/>
            <person name="Korb J."/>
            <person name="Zhang G."/>
            <person name="Liebig J."/>
        </authorList>
    </citation>
    <scope>NUCLEOTIDE SEQUENCE [LARGE SCALE GENOMIC DNA]</scope>
    <source>
        <tissue evidence="7">Whole organism</tissue>
    </source>
</reference>
<dbReference type="InterPro" id="IPR026064">
    <property type="entry name" value="TdIF1"/>
</dbReference>
<dbReference type="PANTHER" id="PTHR23399">
    <property type="entry name" value="DEOXYNUCLEOTIDYLTRANSFERASE TERMINAL-INTERACTING PROTEIN 1"/>
    <property type="match status" value="1"/>
</dbReference>
<keyword evidence="3" id="KW-0539">Nucleus</keyword>
<keyword evidence="8" id="KW-1185">Reference proteome</keyword>
<dbReference type="EMBL" id="KK852687">
    <property type="protein sequence ID" value="KDR18397.1"/>
    <property type="molecule type" value="Genomic_DNA"/>
</dbReference>
<accession>A0A067R545</accession>
<dbReference type="STRING" id="136037.A0A067R545"/>
<keyword evidence="7" id="KW-0808">Transferase</keyword>
<feature type="domain" description="TdIF1 C-terminal" evidence="6">
    <location>
        <begin position="281"/>
        <end position="377"/>
    </location>
</feature>
<evidence type="ECO:0000259" key="5">
    <source>
        <dbReference type="Pfam" id="PF18192"/>
    </source>
</evidence>
<dbReference type="GO" id="GO:0005634">
    <property type="term" value="C:nucleus"/>
    <property type="evidence" value="ECO:0007669"/>
    <property type="project" value="UniProtKB-SubCell"/>
</dbReference>
<dbReference type="GO" id="GO:0016740">
    <property type="term" value="F:transferase activity"/>
    <property type="evidence" value="ECO:0007669"/>
    <property type="project" value="UniProtKB-KW"/>
</dbReference>
<dbReference type="eggNOG" id="KOG4801">
    <property type="taxonomic scope" value="Eukaryota"/>
</dbReference>
<feature type="domain" description="DNTTIP1 dimerisation" evidence="5">
    <location>
        <begin position="123"/>
        <end position="189"/>
    </location>
</feature>
<comment type="subcellular location">
    <subcellularLocation>
        <location evidence="1">Nucleus</location>
    </subcellularLocation>
</comment>
<dbReference type="FunCoup" id="A0A067R545">
    <property type="interactions" value="89"/>
</dbReference>
<protein>
    <submittedName>
        <fullName evidence="7">Deoxynucleotidyltransferase terminal-interacting protein 1</fullName>
    </submittedName>
</protein>
<feature type="compositionally biased region" description="Polar residues" evidence="4">
    <location>
        <begin position="191"/>
        <end position="211"/>
    </location>
</feature>
<dbReference type="AlphaFoldDB" id="A0A067R545"/>
<gene>
    <name evidence="7" type="ORF">L798_07559</name>
</gene>
<organism evidence="7 8">
    <name type="scientific">Zootermopsis nevadensis</name>
    <name type="common">Dampwood termite</name>
    <dbReference type="NCBI Taxonomy" id="136037"/>
    <lineage>
        <taxon>Eukaryota</taxon>
        <taxon>Metazoa</taxon>
        <taxon>Ecdysozoa</taxon>
        <taxon>Arthropoda</taxon>
        <taxon>Hexapoda</taxon>
        <taxon>Insecta</taxon>
        <taxon>Pterygota</taxon>
        <taxon>Neoptera</taxon>
        <taxon>Polyneoptera</taxon>
        <taxon>Dictyoptera</taxon>
        <taxon>Blattodea</taxon>
        <taxon>Blattoidea</taxon>
        <taxon>Termitoidae</taxon>
        <taxon>Termopsidae</taxon>
        <taxon>Zootermopsis</taxon>
    </lineage>
</organism>
<proteinExistence type="predicted"/>
<evidence type="ECO:0000256" key="3">
    <source>
        <dbReference type="ARBA" id="ARBA00023242"/>
    </source>
</evidence>
<evidence type="ECO:0000313" key="8">
    <source>
        <dbReference type="Proteomes" id="UP000027135"/>
    </source>
</evidence>
<dbReference type="GO" id="GO:0031491">
    <property type="term" value="F:nucleosome binding"/>
    <property type="evidence" value="ECO:0007669"/>
    <property type="project" value="TreeGrafter"/>
</dbReference>
<evidence type="ECO:0000256" key="2">
    <source>
        <dbReference type="ARBA" id="ARBA00023125"/>
    </source>
</evidence>
<dbReference type="PANTHER" id="PTHR23399:SF2">
    <property type="entry name" value="DEOXYNUCLEOTIDYLTRANSFERASE TERMINAL-INTERACTING PROTEIN 1"/>
    <property type="match status" value="1"/>
</dbReference>
<evidence type="ECO:0000313" key="7">
    <source>
        <dbReference type="EMBL" id="KDR18397.1"/>
    </source>
</evidence>
<feature type="region of interest" description="Disordered" evidence="4">
    <location>
        <begin position="191"/>
        <end position="273"/>
    </location>
</feature>
<evidence type="ECO:0000259" key="6">
    <source>
        <dbReference type="Pfam" id="PF21229"/>
    </source>
</evidence>
<dbReference type="Pfam" id="PF21229">
    <property type="entry name" value="TdIF1_2nd"/>
    <property type="match status" value="1"/>
</dbReference>
<dbReference type="Proteomes" id="UP000027135">
    <property type="component" value="Unassembled WGS sequence"/>
</dbReference>
<sequence length="555" mass="61260">MVVQRGTSTWTVASADIQEHQETQQQSPHFMKHGQDYDANSMRTTSIVTDSSRTSPALRCNMVVPSSTPSVDSQTLVEWKNTFNMRQVTLSNLAVSHLGSRPPSRPQVPVNRLRGRCITSTAKSLDILRQNIQSAANKEIDTIIKKYLEKFFQPAVDNIRNNLGPSSVSEEHLRDVCRQILEDAKQMYCSSSQSRGSSPFNELSDSETCSIGENRFGRPNTRKRKESDTDSEASQSARRKRSKPCPPGSFPSGRFTPMKLGRGEPIRREGPKWNPARIGKNTFFIMGARANKVLGFGQTRGRLYIKHPDIFKYSGDQEDKEWLSRHNLMPPTGSKAYLMVLEDIQELAESDEYRNNPNLLLNELKGFEAPGFMLKKIRAYVSQMRTDNIPESNKSTQDGDLCEETETGFAVMQDELELAVDSISSAMTPPATVLDSGPPTPSENALELLECPTTMTMLTSHNSDGSPYMNLQEVSPDGSYHDLLSSRNSSAMISSQGLVSTSHHGLVTTYTHADTMGLHTAAAAPGTMSLSTSIATLSALLANHISSDNSQEGVE</sequence>
<keyword evidence="2" id="KW-0238">DNA-binding</keyword>
<dbReference type="OrthoDB" id="5860246at2759"/>
<dbReference type="Pfam" id="PF18192">
    <property type="entry name" value="DNTTIP1_dimer"/>
    <property type="match status" value="1"/>
</dbReference>
<dbReference type="InterPro" id="IPR041384">
    <property type="entry name" value="DNTTIP1_dimer"/>
</dbReference>
<evidence type="ECO:0000256" key="1">
    <source>
        <dbReference type="ARBA" id="ARBA00004123"/>
    </source>
</evidence>
<dbReference type="InParanoid" id="A0A067R545"/>
<name>A0A067R545_ZOONE</name>